<comment type="caution">
    <text evidence="1">The sequence shown here is derived from an EMBL/GenBank/DDBJ whole genome shotgun (WGS) entry which is preliminary data.</text>
</comment>
<sequence length="24" mass="2923">MRLINLSEVMHRTGFRKTAIYSWI</sequence>
<evidence type="ECO:0000313" key="2">
    <source>
        <dbReference type="Proteomes" id="UP001276300"/>
    </source>
</evidence>
<protein>
    <submittedName>
        <fullName evidence="1">AlpA family phage regulatory protein</fullName>
    </submittedName>
</protein>
<dbReference type="EMBL" id="JAUEQX010000036">
    <property type="protein sequence ID" value="MDW3780403.1"/>
    <property type="molecule type" value="Genomic_DNA"/>
</dbReference>
<dbReference type="Proteomes" id="UP001276300">
    <property type="component" value="Unassembled WGS sequence"/>
</dbReference>
<gene>
    <name evidence="1" type="ORF">QWU01_26795</name>
</gene>
<name>A0AAW9CH12_KLUCR</name>
<evidence type="ECO:0000313" key="1">
    <source>
        <dbReference type="EMBL" id="MDW3780403.1"/>
    </source>
</evidence>
<reference evidence="1" key="1">
    <citation type="journal article" date="2023" name="J Glob Antimicrob Resist">
        <title>Emergence of NDM-1 and KPC-3 carbapenemases in Kluyvera cryocrescens: Investigating genetic heterogeneity and acquisition routes of blaNDM-1 in Enterobacterales species in Portugal.</title>
        <authorList>
            <person name="Loiodice M."/>
            <person name="Ribeiro M."/>
            <person name="Peixe L."/>
            <person name="Novais A."/>
        </authorList>
    </citation>
    <scope>NUCLEOTIDE SEQUENCE</scope>
    <source>
        <strain evidence="1">K629</strain>
    </source>
</reference>
<accession>A0AAW9CH12</accession>
<proteinExistence type="predicted"/>
<dbReference type="AlphaFoldDB" id="A0AAW9CH12"/>
<organism evidence="1 2">
    <name type="scientific">Kluyvera cryocrescens</name>
    <name type="common">Kluyvera citrophila</name>
    <dbReference type="NCBI Taxonomy" id="580"/>
    <lineage>
        <taxon>Bacteria</taxon>
        <taxon>Pseudomonadati</taxon>
        <taxon>Pseudomonadota</taxon>
        <taxon>Gammaproteobacteria</taxon>
        <taxon>Enterobacterales</taxon>
        <taxon>Enterobacteriaceae</taxon>
        <taxon>Kluyvera</taxon>
    </lineage>
</organism>